<evidence type="ECO:0000313" key="1">
    <source>
        <dbReference type="EMBL" id="GAA0167082.1"/>
    </source>
</evidence>
<protein>
    <submittedName>
        <fullName evidence="1">Uncharacterized protein</fullName>
    </submittedName>
</protein>
<reference evidence="1 2" key="1">
    <citation type="submission" date="2024-01" db="EMBL/GenBank/DDBJ databases">
        <title>The complete chloroplast genome sequence of Lithospermum erythrorhizon: insights into the phylogenetic relationship among Boraginaceae species and the maternal lineages of purple gromwells.</title>
        <authorList>
            <person name="Okada T."/>
            <person name="Watanabe K."/>
        </authorList>
    </citation>
    <scope>NUCLEOTIDE SEQUENCE [LARGE SCALE GENOMIC DNA]</scope>
</reference>
<evidence type="ECO:0000313" key="2">
    <source>
        <dbReference type="Proteomes" id="UP001454036"/>
    </source>
</evidence>
<gene>
    <name evidence="1" type="ORF">LIER_22095</name>
</gene>
<name>A0AAV3QY96_LITER</name>
<sequence length="72" mass="7683">MRLSYGVTDFGYGPTRDTSVASLRVAALAKSSSRVIVNWKNLVASRLSSISSKAFAASLCLILDMRIEASTA</sequence>
<dbReference type="AlphaFoldDB" id="A0AAV3QY96"/>
<organism evidence="1 2">
    <name type="scientific">Lithospermum erythrorhizon</name>
    <name type="common">Purple gromwell</name>
    <name type="synonym">Lithospermum officinale var. erythrorhizon</name>
    <dbReference type="NCBI Taxonomy" id="34254"/>
    <lineage>
        <taxon>Eukaryota</taxon>
        <taxon>Viridiplantae</taxon>
        <taxon>Streptophyta</taxon>
        <taxon>Embryophyta</taxon>
        <taxon>Tracheophyta</taxon>
        <taxon>Spermatophyta</taxon>
        <taxon>Magnoliopsida</taxon>
        <taxon>eudicotyledons</taxon>
        <taxon>Gunneridae</taxon>
        <taxon>Pentapetalae</taxon>
        <taxon>asterids</taxon>
        <taxon>lamiids</taxon>
        <taxon>Boraginales</taxon>
        <taxon>Boraginaceae</taxon>
        <taxon>Boraginoideae</taxon>
        <taxon>Lithospermeae</taxon>
        <taxon>Lithospermum</taxon>
    </lineage>
</organism>
<dbReference type="Proteomes" id="UP001454036">
    <property type="component" value="Unassembled WGS sequence"/>
</dbReference>
<comment type="caution">
    <text evidence="1">The sequence shown here is derived from an EMBL/GenBank/DDBJ whole genome shotgun (WGS) entry which is preliminary data.</text>
</comment>
<dbReference type="EMBL" id="BAABME010005955">
    <property type="protein sequence ID" value="GAA0167082.1"/>
    <property type="molecule type" value="Genomic_DNA"/>
</dbReference>
<proteinExistence type="predicted"/>
<keyword evidence="2" id="KW-1185">Reference proteome</keyword>
<accession>A0AAV3QY96</accession>